<dbReference type="EMBL" id="VOAJ01003115">
    <property type="protein sequence ID" value="KAF0880499.1"/>
    <property type="molecule type" value="Genomic_DNA"/>
</dbReference>
<name>A0A6G1AXE8_CROCR</name>
<sequence length="109" mass="13194">IENSEVYPQMYGQLIFNKSEKNIQWRKESLFSKWYWENWTEACKRMKLDCFLPRYTKITSKWMKHLNVRQEVIKILEEKIGSNLFDLSHSNLLLDLSSEARENKNMTNS</sequence>
<feature type="non-terminal residue" evidence="1">
    <location>
        <position position="109"/>
    </location>
</feature>
<evidence type="ECO:0000313" key="1">
    <source>
        <dbReference type="EMBL" id="KAF0880499.1"/>
    </source>
</evidence>
<keyword evidence="2" id="KW-1185">Reference proteome</keyword>
<comment type="caution">
    <text evidence="1">The sequence shown here is derived from an EMBL/GenBank/DDBJ whole genome shotgun (WGS) entry which is preliminary data.</text>
</comment>
<proteinExistence type="predicted"/>
<evidence type="ECO:0000313" key="2">
    <source>
        <dbReference type="Proteomes" id="UP000475037"/>
    </source>
</evidence>
<protein>
    <submittedName>
        <fullName evidence="1">LORF2 protein</fullName>
    </submittedName>
</protein>
<dbReference type="AlphaFoldDB" id="A0A6G1AXE8"/>
<dbReference type="PANTHER" id="PTHR19446">
    <property type="entry name" value="REVERSE TRANSCRIPTASES"/>
    <property type="match status" value="1"/>
</dbReference>
<reference evidence="1 2" key="1">
    <citation type="submission" date="2019-11" db="EMBL/GenBank/DDBJ databases">
        <authorList>
            <person name="Yang C."/>
            <person name="Li F."/>
        </authorList>
    </citation>
    <scope>NUCLEOTIDE SEQUENCE [LARGE SCALE GENOMIC DNA]</scope>
    <source>
        <strain evidence="1">KB4526</strain>
        <tissue evidence="1">Muscle</tissue>
    </source>
</reference>
<dbReference type="Proteomes" id="UP000475037">
    <property type="component" value="Unassembled WGS sequence"/>
</dbReference>
<accession>A0A6G1AXE8</accession>
<organism evidence="1 2">
    <name type="scientific">Crocuta crocuta</name>
    <name type="common">Spotted hyena</name>
    <dbReference type="NCBI Taxonomy" id="9678"/>
    <lineage>
        <taxon>Eukaryota</taxon>
        <taxon>Metazoa</taxon>
        <taxon>Chordata</taxon>
        <taxon>Craniata</taxon>
        <taxon>Vertebrata</taxon>
        <taxon>Euteleostomi</taxon>
        <taxon>Mammalia</taxon>
        <taxon>Eutheria</taxon>
        <taxon>Laurasiatheria</taxon>
        <taxon>Carnivora</taxon>
        <taxon>Feliformia</taxon>
        <taxon>Hyaenidae</taxon>
        <taxon>Crocuta</taxon>
    </lineage>
</organism>
<gene>
    <name evidence="1" type="ORF">FOF47_R06484</name>
</gene>
<feature type="non-terminal residue" evidence="1">
    <location>
        <position position="1"/>
    </location>
</feature>